<comment type="caution">
    <text evidence="1">The sequence shown here is derived from an EMBL/GenBank/DDBJ whole genome shotgun (WGS) entry which is preliminary data.</text>
</comment>
<name>A0ABV0X681_9TELE</name>
<protein>
    <submittedName>
        <fullName evidence="1">Uncharacterized protein</fullName>
    </submittedName>
</protein>
<proteinExistence type="predicted"/>
<evidence type="ECO:0000313" key="1">
    <source>
        <dbReference type="EMBL" id="MEQ2277375.1"/>
    </source>
</evidence>
<dbReference type="Proteomes" id="UP001444071">
    <property type="component" value="Unassembled WGS sequence"/>
</dbReference>
<evidence type="ECO:0000313" key="2">
    <source>
        <dbReference type="Proteomes" id="UP001444071"/>
    </source>
</evidence>
<organism evidence="1 2">
    <name type="scientific">Xenotaenia resolanae</name>
    <dbReference type="NCBI Taxonomy" id="208358"/>
    <lineage>
        <taxon>Eukaryota</taxon>
        <taxon>Metazoa</taxon>
        <taxon>Chordata</taxon>
        <taxon>Craniata</taxon>
        <taxon>Vertebrata</taxon>
        <taxon>Euteleostomi</taxon>
        <taxon>Actinopterygii</taxon>
        <taxon>Neopterygii</taxon>
        <taxon>Teleostei</taxon>
        <taxon>Neoteleostei</taxon>
        <taxon>Acanthomorphata</taxon>
        <taxon>Ovalentaria</taxon>
        <taxon>Atherinomorphae</taxon>
        <taxon>Cyprinodontiformes</taxon>
        <taxon>Goodeidae</taxon>
        <taxon>Xenotaenia</taxon>
    </lineage>
</organism>
<accession>A0ABV0X681</accession>
<reference evidence="1 2" key="1">
    <citation type="submission" date="2021-06" db="EMBL/GenBank/DDBJ databases">
        <authorList>
            <person name="Palmer J.M."/>
        </authorList>
    </citation>
    <scope>NUCLEOTIDE SEQUENCE [LARGE SCALE GENOMIC DNA]</scope>
    <source>
        <strain evidence="1 2">XR_2019</strain>
        <tissue evidence="1">Muscle</tissue>
    </source>
</reference>
<keyword evidence="2" id="KW-1185">Reference proteome</keyword>
<sequence>MQTFFQPRFSCYDSYDNTIRSTRTHRTQTMTAQEVPVLSFKTLIPNKIPKTPCNHVDDFQLHPGMSGIESPDPEAQQSGTFNVRFYSAQQNFIRTPDRLKLSQ</sequence>
<gene>
    <name evidence="1" type="ORF">XENORESO_001865</name>
</gene>
<dbReference type="EMBL" id="JAHRIM010091393">
    <property type="protein sequence ID" value="MEQ2277375.1"/>
    <property type="molecule type" value="Genomic_DNA"/>
</dbReference>